<dbReference type="SUPFAM" id="SSF82861">
    <property type="entry name" value="Mechanosensitive channel protein MscS (YggB), transmembrane region"/>
    <property type="match status" value="1"/>
</dbReference>
<feature type="domain" description="Mechanosensitive ion channel transmembrane helices 2/3" evidence="2">
    <location>
        <begin position="163"/>
        <end position="202"/>
    </location>
</feature>
<feature type="transmembrane region" description="Helical" evidence="1">
    <location>
        <begin position="84"/>
        <end position="105"/>
    </location>
</feature>
<sequence>MAAFTHSLFSTGILALSLDSIVLLKQEFLHNPIRDWCIALILVLVAIIVARTIYWFIEKHIKKLTEKTATKLDDLLIEMIKKPLVFASALAGAWVGLNYLDFSAYGGVDQWINGFFSVLITLLGAWLLCRLFDAVLDEYAVPFFEDSETDLDDILVPIVRKGVKTIVWIVATIMAMDNAGYDITTVLAGLGVAGMAFALAAKDSLANMFGG</sequence>
<dbReference type="EMBL" id="UINC01213265">
    <property type="protein sequence ID" value="SVE37957.1"/>
    <property type="molecule type" value="Genomic_DNA"/>
</dbReference>
<proteinExistence type="predicted"/>
<feature type="non-terminal residue" evidence="3">
    <location>
        <position position="211"/>
    </location>
</feature>
<dbReference type="Gene3D" id="1.10.287.1260">
    <property type="match status" value="1"/>
</dbReference>
<keyword evidence="1" id="KW-0472">Membrane</keyword>
<dbReference type="InterPro" id="IPR011014">
    <property type="entry name" value="MscS_channel_TM-2"/>
</dbReference>
<name>A0A383D074_9ZZZZ</name>
<feature type="transmembrane region" description="Helical" evidence="1">
    <location>
        <begin position="33"/>
        <end position="57"/>
    </location>
</feature>
<evidence type="ECO:0000259" key="2">
    <source>
        <dbReference type="Pfam" id="PF21088"/>
    </source>
</evidence>
<dbReference type="GO" id="GO:0016020">
    <property type="term" value="C:membrane"/>
    <property type="evidence" value="ECO:0007669"/>
    <property type="project" value="InterPro"/>
</dbReference>
<evidence type="ECO:0000256" key="1">
    <source>
        <dbReference type="SAM" id="Phobius"/>
    </source>
</evidence>
<accession>A0A383D074</accession>
<dbReference type="AlphaFoldDB" id="A0A383D074"/>
<keyword evidence="1" id="KW-1133">Transmembrane helix</keyword>
<dbReference type="Pfam" id="PF21088">
    <property type="entry name" value="MS_channel_1st"/>
    <property type="match status" value="1"/>
</dbReference>
<keyword evidence="1" id="KW-0812">Transmembrane</keyword>
<reference evidence="3" key="1">
    <citation type="submission" date="2018-05" db="EMBL/GenBank/DDBJ databases">
        <authorList>
            <person name="Lanie J.A."/>
            <person name="Ng W.-L."/>
            <person name="Kazmierczak K.M."/>
            <person name="Andrzejewski T.M."/>
            <person name="Davidsen T.M."/>
            <person name="Wayne K.J."/>
            <person name="Tettelin H."/>
            <person name="Glass J.I."/>
            <person name="Rusch D."/>
            <person name="Podicherti R."/>
            <person name="Tsui H.-C.T."/>
            <person name="Winkler M.E."/>
        </authorList>
    </citation>
    <scope>NUCLEOTIDE SEQUENCE</scope>
</reference>
<gene>
    <name evidence="3" type="ORF">METZ01_LOCUS490811</name>
</gene>
<organism evidence="3">
    <name type="scientific">marine metagenome</name>
    <dbReference type="NCBI Taxonomy" id="408172"/>
    <lineage>
        <taxon>unclassified sequences</taxon>
        <taxon>metagenomes</taxon>
        <taxon>ecological metagenomes</taxon>
    </lineage>
</organism>
<dbReference type="PANTHER" id="PTHR30566:SF5">
    <property type="entry name" value="MECHANOSENSITIVE ION CHANNEL PROTEIN 1, MITOCHONDRIAL-RELATED"/>
    <property type="match status" value="1"/>
</dbReference>
<dbReference type="InterPro" id="IPR049142">
    <property type="entry name" value="MS_channel_1st"/>
</dbReference>
<evidence type="ECO:0000313" key="3">
    <source>
        <dbReference type="EMBL" id="SVE37957.1"/>
    </source>
</evidence>
<protein>
    <recommendedName>
        <fullName evidence="2">Mechanosensitive ion channel transmembrane helices 2/3 domain-containing protein</fullName>
    </recommendedName>
</protein>
<feature type="transmembrane region" description="Helical" evidence="1">
    <location>
        <begin position="183"/>
        <end position="201"/>
    </location>
</feature>
<dbReference type="PANTHER" id="PTHR30566">
    <property type="entry name" value="YNAI-RELATED MECHANOSENSITIVE ION CHANNEL"/>
    <property type="match status" value="1"/>
</dbReference>
<feature type="transmembrane region" description="Helical" evidence="1">
    <location>
        <begin position="111"/>
        <end position="129"/>
    </location>
</feature>